<feature type="domain" description="NADP-dependent oxidoreductase" evidence="7">
    <location>
        <begin position="27"/>
        <end position="255"/>
    </location>
</feature>
<dbReference type="PANTHER" id="PTHR43827">
    <property type="entry name" value="2,5-DIKETO-D-GLUCONIC ACID REDUCTASE"/>
    <property type="match status" value="1"/>
</dbReference>
<dbReference type="PROSITE" id="PS00063">
    <property type="entry name" value="ALDOKETO_REDUCTASE_3"/>
    <property type="match status" value="1"/>
</dbReference>
<feature type="active site" description="Proton donor" evidence="4">
    <location>
        <position position="49"/>
    </location>
</feature>
<protein>
    <submittedName>
        <fullName evidence="8">Aldo/keto reductase</fullName>
    </submittedName>
</protein>
<feature type="site" description="Lowers pKa of active site Tyr" evidence="6">
    <location>
        <position position="74"/>
    </location>
</feature>
<evidence type="ECO:0000256" key="4">
    <source>
        <dbReference type="PIRSR" id="PIRSR000097-1"/>
    </source>
</evidence>
<dbReference type="PROSITE" id="PS00798">
    <property type="entry name" value="ALDOKETO_REDUCTASE_1"/>
    <property type="match status" value="1"/>
</dbReference>
<keyword evidence="3" id="KW-0560">Oxidoreductase</keyword>
<sequence>MKCATLNNGVKMPILGYGVYQIPHGKECERCVLDAIHVGYRSIDTAQVYGNEKAVGNAVRKSGVPREELFITTKLYIPYGGYRKAVNAIDDSLRTMKLDYIDLLLMHEPFHDYHGVYRAMEEAYQSGKIRAIGVSNFNQDVFVNLVESCNVIPAVNQVETHVFRQQAQAQEIMKRYGTQIESWAPFAEGKNHFFSNETLREIGEKYNKSNAQVGLRYLIQRGIVVIPKSTHRERMIENMDVFDFTLSEDDMTKVTLLDGGRSLFSWY</sequence>
<evidence type="ECO:0000313" key="8">
    <source>
        <dbReference type="EMBL" id="RDZ11106.1"/>
    </source>
</evidence>
<dbReference type="Gene3D" id="3.20.20.100">
    <property type="entry name" value="NADP-dependent oxidoreductase domain"/>
    <property type="match status" value="1"/>
</dbReference>
<comment type="caution">
    <text evidence="8">The sequence shown here is derived from an EMBL/GenBank/DDBJ whole genome shotgun (WGS) entry which is preliminary data.</text>
</comment>
<reference evidence="8 9" key="1">
    <citation type="journal article" date="2018" name="Appl. Environ. Microbiol.">
        <title>Antimicrobial susceptibility testing and tentative epidemiological cut-off values of five Bacillus species relevant for use as animal feed additives or for plant protection.</title>
        <authorList>
            <person name="Agerso Y."/>
            <person name="Stuer-Lauridsen B."/>
            <person name="Bjerre K."/>
            <person name="Jensen M.G."/>
            <person name="Johansen E."/>
            <person name="Bennedsen M."/>
            <person name="Brockmann E."/>
            <person name="Nielsen B."/>
        </authorList>
    </citation>
    <scope>NUCLEOTIDE SEQUENCE [LARGE SCALE GENOMIC DNA]</scope>
    <source>
        <strain evidence="8 9">CHCC20162</strain>
    </source>
</reference>
<dbReference type="AlphaFoldDB" id="A0A3D8WX18"/>
<dbReference type="PROSITE" id="PS00062">
    <property type="entry name" value="ALDOKETO_REDUCTASE_2"/>
    <property type="match status" value="1"/>
</dbReference>
<dbReference type="RefSeq" id="WP_098901431.1">
    <property type="nucleotide sequence ID" value="NZ_CP187630.1"/>
</dbReference>
<evidence type="ECO:0000256" key="1">
    <source>
        <dbReference type="ARBA" id="ARBA00007905"/>
    </source>
</evidence>
<dbReference type="InterPro" id="IPR023210">
    <property type="entry name" value="NADP_OxRdtase_dom"/>
</dbReference>
<accession>A0A3D8WX18</accession>
<name>A0A3D8WX18_PRIMG</name>
<evidence type="ECO:0000259" key="7">
    <source>
        <dbReference type="Pfam" id="PF00248"/>
    </source>
</evidence>
<dbReference type="SUPFAM" id="SSF51430">
    <property type="entry name" value="NAD(P)-linked oxidoreductase"/>
    <property type="match status" value="1"/>
</dbReference>
<evidence type="ECO:0000313" key="9">
    <source>
        <dbReference type="Proteomes" id="UP000256519"/>
    </source>
</evidence>
<dbReference type="EMBL" id="PQWM01000029">
    <property type="protein sequence ID" value="RDZ11106.1"/>
    <property type="molecule type" value="Genomic_DNA"/>
</dbReference>
<dbReference type="FunFam" id="3.20.20.100:FF:000015">
    <property type="entry name" value="Oxidoreductase, aldo/keto reductase family"/>
    <property type="match status" value="1"/>
</dbReference>
<dbReference type="CDD" id="cd19133">
    <property type="entry name" value="AKR_AKR5F1"/>
    <property type="match status" value="1"/>
</dbReference>
<feature type="binding site" evidence="5">
    <location>
        <position position="107"/>
    </location>
    <ligand>
        <name>substrate</name>
    </ligand>
</feature>
<dbReference type="PRINTS" id="PR00069">
    <property type="entry name" value="ALDKETRDTASE"/>
</dbReference>
<gene>
    <name evidence="8" type="ORF">C3744_22340</name>
</gene>
<dbReference type="PIRSF" id="PIRSF000097">
    <property type="entry name" value="AKR"/>
    <property type="match status" value="1"/>
</dbReference>
<dbReference type="Proteomes" id="UP000256519">
    <property type="component" value="Unassembled WGS sequence"/>
</dbReference>
<dbReference type="PANTHER" id="PTHR43827:SF3">
    <property type="entry name" value="NADP-DEPENDENT OXIDOREDUCTASE DOMAIN-CONTAINING PROTEIN"/>
    <property type="match status" value="1"/>
</dbReference>
<comment type="similarity">
    <text evidence="1">Belongs to the aldo/keto reductase family.</text>
</comment>
<evidence type="ECO:0000256" key="6">
    <source>
        <dbReference type="PIRSR" id="PIRSR000097-3"/>
    </source>
</evidence>
<dbReference type="Pfam" id="PF00248">
    <property type="entry name" value="Aldo_ket_red"/>
    <property type="match status" value="1"/>
</dbReference>
<keyword evidence="2" id="KW-0521">NADP</keyword>
<evidence type="ECO:0000256" key="2">
    <source>
        <dbReference type="ARBA" id="ARBA00022857"/>
    </source>
</evidence>
<evidence type="ECO:0000256" key="5">
    <source>
        <dbReference type="PIRSR" id="PIRSR000097-2"/>
    </source>
</evidence>
<dbReference type="InterPro" id="IPR018170">
    <property type="entry name" value="Aldo/ket_reductase_CS"/>
</dbReference>
<evidence type="ECO:0000256" key="3">
    <source>
        <dbReference type="ARBA" id="ARBA00023002"/>
    </source>
</evidence>
<proteinExistence type="inferred from homology"/>
<dbReference type="InterPro" id="IPR036812">
    <property type="entry name" value="NAD(P)_OxRdtase_dom_sf"/>
</dbReference>
<organism evidence="8 9">
    <name type="scientific">Priestia megaterium</name>
    <name type="common">Bacillus megaterium</name>
    <dbReference type="NCBI Taxonomy" id="1404"/>
    <lineage>
        <taxon>Bacteria</taxon>
        <taxon>Bacillati</taxon>
        <taxon>Bacillota</taxon>
        <taxon>Bacilli</taxon>
        <taxon>Bacillales</taxon>
        <taxon>Bacillaceae</taxon>
        <taxon>Priestia</taxon>
    </lineage>
</organism>
<dbReference type="GO" id="GO:0016616">
    <property type="term" value="F:oxidoreductase activity, acting on the CH-OH group of donors, NAD or NADP as acceptor"/>
    <property type="evidence" value="ECO:0007669"/>
    <property type="project" value="UniProtKB-ARBA"/>
</dbReference>
<dbReference type="InterPro" id="IPR020471">
    <property type="entry name" value="AKR"/>
</dbReference>